<dbReference type="SMART" id="SM00345">
    <property type="entry name" value="HTH_GNTR"/>
    <property type="match status" value="1"/>
</dbReference>
<dbReference type="Pfam" id="PF07702">
    <property type="entry name" value="UTRA"/>
    <property type="match status" value="1"/>
</dbReference>
<keyword evidence="2" id="KW-0238">DNA-binding</keyword>
<dbReference type="OrthoDB" id="9808698at2"/>
<dbReference type="InterPro" id="IPR010248">
    <property type="entry name" value="His_ut_repres"/>
</dbReference>
<sequence length="242" mass="26409">MADTLATPTLTQAPYARVKQHLKDGLASGRWPPGALMPSETELVAEFGVSRMTVNRALRELQAEGLVQRSQGVGTFAAPLHRVSSTLTIHDLHDEIVARGHVHRAVVHLQQAEAAPAALAAQLGLAPGAEVFHTLIVHLENGQPLQCEDRYVNPAEAPGYLQADFSTTTPTHYLFQHTALWRAQYTVEAQQPTAQEARLLGIAKDAPCLVMLRRTFSRRGPITLARLVHPGALYSLQGEFQP</sequence>
<dbReference type="Gene3D" id="1.10.10.10">
    <property type="entry name" value="Winged helix-like DNA-binding domain superfamily/Winged helix DNA-binding domain"/>
    <property type="match status" value="1"/>
</dbReference>
<dbReference type="GO" id="GO:0003700">
    <property type="term" value="F:DNA-binding transcription factor activity"/>
    <property type="evidence" value="ECO:0007669"/>
    <property type="project" value="UniProtKB-UniRule"/>
</dbReference>
<dbReference type="PANTHER" id="PTHR44846:SF16">
    <property type="entry name" value="TRANSCRIPTIONAL REGULATOR PHNF-RELATED"/>
    <property type="match status" value="1"/>
</dbReference>
<keyword evidence="1" id="KW-0805">Transcription regulation</keyword>
<dbReference type="EMBL" id="SACR01000005">
    <property type="protein sequence ID" value="RVU44478.1"/>
    <property type="molecule type" value="Genomic_DNA"/>
</dbReference>
<evidence type="ECO:0000256" key="4">
    <source>
        <dbReference type="NCBIfam" id="TIGR02018"/>
    </source>
</evidence>
<dbReference type="NCBIfam" id="TIGR02018">
    <property type="entry name" value="his_ut_repres"/>
    <property type="match status" value="1"/>
</dbReference>
<protein>
    <recommendedName>
        <fullName evidence="4">Histidine utilization repressor</fullName>
    </recommendedName>
</protein>
<dbReference type="GO" id="GO:0003677">
    <property type="term" value="F:DNA binding"/>
    <property type="evidence" value="ECO:0007669"/>
    <property type="project" value="UniProtKB-UniRule"/>
</dbReference>
<feature type="domain" description="HTH gntR-type" evidence="5">
    <location>
        <begin position="12"/>
        <end position="80"/>
    </location>
</feature>
<dbReference type="InterPro" id="IPR036388">
    <property type="entry name" value="WH-like_DNA-bd_sf"/>
</dbReference>
<dbReference type="SUPFAM" id="SSF46785">
    <property type="entry name" value="Winged helix' DNA-binding domain"/>
    <property type="match status" value="1"/>
</dbReference>
<dbReference type="Proteomes" id="UP000285575">
    <property type="component" value="Unassembled WGS sequence"/>
</dbReference>
<evidence type="ECO:0000259" key="5">
    <source>
        <dbReference type="PROSITE" id="PS50949"/>
    </source>
</evidence>
<dbReference type="PROSITE" id="PS50949">
    <property type="entry name" value="HTH_GNTR"/>
    <property type="match status" value="1"/>
</dbReference>
<evidence type="ECO:0000313" key="7">
    <source>
        <dbReference type="Proteomes" id="UP000285575"/>
    </source>
</evidence>
<dbReference type="InterPro" id="IPR050679">
    <property type="entry name" value="Bact_HTH_transcr_reg"/>
</dbReference>
<evidence type="ECO:0000256" key="3">
    <source>
        <dbReference type="ARBA" id="ARBA00023163"/>
    </source>
</evidence>
<evidence type="ECO:0000313" key="6">
    <source>
        <dbReference type="EMBL" id="RVU44478.1"/>
    </source>
</evidence>
<evidence type="ECO:0000256" key="2">
    <source>
        <dbReference type="ARBA" id="ARBA00023125"/>
    </source>
</evidence>
<keyword evidence="3" id="KW-0804">Transcription</keyword>
<reference evidence="6 7" key="1">
    <citation type="submission" date="2019-01" db="EMBL/GenBank/DDBJ databases">
        <authorList>
            <person name="Chen W.-M."/>
        </authorList>
    </citation>
    <scope>NUCLEOTIDE SEQUENCE [LARGE SCALE GENOMIC DNA]</scope>
    <source>
        <strain evidence="6 7">KYPY4</strain>
    </source>
</reference>
<dbReference type="SUPFAM" id="SSF64288">
    <property type="entry name" value="Chorismate lyase-like"/>
    <property type="match status" value="1"/>
</dbReference>
<dbReference type="GO" id="GO:0006547">
    <property type="term" value="P:L-histidine metabolic process"/>
    <property type="evidence" value="ECO:0007669"/>
    <property type="project" value="UniProtKB-UniRule"/>
</dbReference>
<dbReference type="InterPro" id="IPR028978">
    <property type="entry name" value="Chorismate_lyase_/UTRA_dom_sf"/>
</dbReference>
<dbReference type="SMART" id="SM00866">
    <property type="entry name" value="UTRA"/>
    <property type="match status" value="1"/>
</dbReference>
<dbReference type="RefSeq" id="WP_128230023.1">
    <property type="nucleotide sequence ID" value="NZ_SACR01000005.1"/>
</dbReference>
<dbReference type="InterPro" id="IPR036390">
    <property type="entry name" value="WH_DNA-bd_sf"/>
</dbReference>
<dbReference type="PRINTS" id="PR00035">
    <property type="entry name" value="HTHGNTR"/>
</dbReference>
<name>A0A437RCG3_9BURK</name>
<proteinExistence type="predicted"/>
<dbReference type="PANTHER" id="PTHR44846">
    <property type="entry name" value="MANNOSYL-D-GLYCERATE TRANSPORT/METABOLISM SYSTEM REPRESSOR MNGR-RELATED"/>
    <property type="match status" value="1"/>
</dbReference>
<gene>
    <name evidence="6" type="primary">hutC</name>
    <name evidence="6" type="ORF">EOE66_17605</name>
</gene>
<accession>A0A437RCG3</accession>
<dbReference type="InterPro" id="IPR000524">
    <property type="entry name" value="Tscrpt_reg_HTH_GntR"/>
</dbReference>
<keyword evidence="7" id="KW-1185">Reference proteome</keyword>
<evidence type="ECO:0000256" key="1">
    <source>
        <dbReference type="ARBA" id="ARBA00023015"/>
    </source>
</evidence>
<dbReference type="Gene3D" id="3.40.1410.10">
    <property type="entry name" value="Chorismate lyase-like"/>
    <property type="match status" value="1"/>
</dbReference>
<dbReference type="AlphaFoldDB" id="A0A437RCG3"/>
<dbReference type="FunFam" id="1.10.10.10:FF:000079">
    <property type="entry name" value="GntR family transcriptional regulator"/>
    <property type="match status" value="1"/>
</dbReference>
<organism evidence="6 7">
    <name type="scientific">Rubrivivax rivuli</name>
    <dbReference type="NCBI Taxonomy" id="1862385"/>
    <lineage>
        <taxon>Bacteria</taxon>
        <taxon>Pseudomonadati</taxon>
        <taxon>Pseudomonadota</taxon>
        <taxon>Betaproteobacteria</taxon>
        <taxon>Burkholderiales</taxon>
        <taxon>Sphaerotilaceae</taxon>
        <taxon>Rubrivivax</taxon>
    </lineage>
</organism>
<dbReference type="CDD" id="cd07377">
    <property type="entry name" value="WHTH_GntR"/>
    <property type="match status" value="1"/>
</dbReference>
<dbReference type="InterPro" id="IPR011663">
    <property type="entry name" value="UTRA"/>
</dbReference>
<dbReference type="Pfam" id="PF00392">
    <property type="entry name" value="GntR"/>
    <property type="match status" value="1"/>
</dbReference>
<dbReference type="GO" id="GO:0045892">
    <property type="term" value="P:negative regulation of DNA-templated transcription"/>
    <property type="evidence" value="ECO:0007669"/>
    <property type="project" value="UniProtKB-UniRule"/>
</dbReference>
<comment type="caution">
    <text evidence="6">The sequence shown here is derived from an EMBL/GenBank/DDBJ whole genome shotgun (WGS) entry which is preliminary data.</text>
</comment>